<organism evidence="1">
    <name type="scientific">marine sediment metagenome</name>
    <dbReference type="NCBI Taxonomy" id="412755"/>
    <lineage>
        <taxon>unclassified sequences</taxon>
        <taxon>metagenomes</taxon>
        <taxon>ecological metagenomes</taxon>
    </lineage>
</organism>
<accession>A0A0F9C946</accession>
<dbReference type="EMBL" id="LAZR01047868">
    <property type="protein sequence ID" value="KKK93216.1"/>
    <property type="molecule type" value="Genomic_DNA"/>
</dbReference>
<feature type="non-terminal residue" evidence="1">
    <location>
        <position position="357"/>
    </location>
</feature>
<proteinExistence type="predicted"/>
<dbReference type="AlphaFoldDB" id="A0A0F9C946"/>
<evidence type="ECO:0000313" key="1">
    <source>
        <dbReference type="EMBL" id="KKK93216.1"/>
    </source>
</evidence>
<comment type="caution">
    <text evidence="1">The sequence shown here is derived from an EMBL/GenBank/DDBJ whole genome shotgun (WGS) entry which is preliminary data.</text>
</comment>
<protein>
    <submittedName>
        <fullName evidence="1">Uncharacterized protein</fullName>
    </submittedName>
</protein>
<gene>
    <name evidence="1" type="ORF">LCGC14_2695110</name>
</gene>
<sequence>MATSVKHKGWKLPVDQDYLMGMFNGTEVFRITASEFTVAQASAFTGNMSITGDVTLTGDVEHTGDQTYTGTVNHGAEAAGQRVNFYGDTAGARMVWADDDNWLYFIGIAGINSVGSGPLNWTGAASLGSLNVLATCTVQGGLSTASSLTVIGAGSFQASVGIVGSLTCNSHVIIGGNIEQTGNLRTVGSAQLDSTLSVGGVLTVLDATTYTSTTTGAVIIGGGLGVAENINMGGDLFLATGKKIDFNAGEITMTHSSITSGGKIKVNTAWATDTTVGRPFEVYLTLSSDTRLGSYANAFKAMVDCEEGAVNGAGSTGLLSAGNFEMGMPNKPCWGAYYCLEMEYVDQASTTFGAPGT</sequence>
<reference evidence="1" key="1">
    <citation type="journal article" date="2015" name="Nature">
        <title>Complex archaea that bridge the gap between prokaryotes and eukaryotes.</title>
        <authorList>
            <person name="Spang A."/>
            <person name="Saw J.H."/>
            <person name="Jorgensen S.L."/>
            <person name="Zaremba-Niedzwiedzka K."/>
            <person name="Martijn J."/>
            <person name="Lind A.E."/>
            <person name="van Eijk R."/>
            <person name="Schleper C."/>
            <person name="Guy L."/>
            <person name="Ettema T.J."/>
        </authorList>
    </citation>
    <scope>NUCLEOTIDE SEQUENCE</scope>
</reference>
<name>A0A0F9C946_9ZZZZ</name>